<dbReference type="EMBL" id="JASJUS010000015">
    <property type="protein sequence ID" value="MDL2078277.1"/>
    <property type="molecule type" value="Genomic_DNA"/>
</dbReference>
<dbReference type="SUPFAM" id="SSF47336">
    <property type="entry name" value="ACP-like"/>
    <property type="match status" value="1"/>
</dbReference>
<protein>
    <submittedName>
        <fullName evidence="4">Acyl carrier protein</fullName>
    </submittedName>
</protein>
<organism evidence="4 5">
    <name type="scientific">Streptomyces fuscus</name>
    <dbReference type="NCBI Taxonomy" id="3048495"/>
    <lineage>
        <taxon>Bacteria</taxon>
        <taxon>Bacillati</taxon>
        <taxon>Actinomycetota</taxon>
        <taxon>Actinomycetes</taxon>
        <taxon>Kitasatosporales</taxon>
        <taxon>Streptomycetaceae</taxon>
        <taxon>Streptomyces</taxon>
    </lineage>
</organism>
<dbReference type="InterPro" id="IPR006162">
    <property type="entry name" value="Ppantetheine_attach_site"/>
</dbReference>
<dbReference type="PROSITE" id="PS00012">
    <property type="entry name" value="PHOSPHOPANTETHEINE"/>
    <property type="match status" value="1"/>
</dbReference>
<dbReference type="InterPro" id="IPR009081">
    <property type="entry name" value="PP-bd_ACP"/>
</dbReference>
<evidence type="ECO:0000313" key="4">
    <source>
        <dbReference type="EMBL" id="MDL2078277.1"/>
    </source>
</evidence>
<evidence type="ECO:0000256" key="1">
    <source>
        <dbReference type="ARBA" id="ARBA00022450"/>
    </source>
</evidence>
<name>A0ABT7J0C4_9ACTN</name>
<comment type="caution">
    <text evidence="4">The sequence shown here is derived from an EMBL/GenBank/DDBJ whole genome shotgun (WGS) entry which is preliminary data.</text>
</comment>
<dbReference type="PROSITE" id="PS50075">
    <property type="entry name" value="CARRIER"/>
    <property type="match status" value="1"/>
</dbReference>
<keyword evidence="1" id="KW-0596">Phosphopantetheine</keyword>
<evidence type="ECO:0000313" key="5">
    <source>
        <dbReference type="Proteomes" id="UP001241926"/>
    </source>
</evidence>
<dbReference type="InterPro" id="IPR036736">
    <property type="entry name" value="ACP-like_sf"/>
</dbReference>
<dbReference type="RefSeq" id="WP_093719753.1">
    <property type="nucleotide sequence ID" value="NZ_JASJUS010000015.1"/>
</dbReference>
<keyword evidence="2" id="KW-0597">Phosphoprotein</keyword>
<accession>A0ABT7J0C4</accession>
<evidence type="ECO:0000259" key="3">
    <source>
        <dbReference type="PROSITE" id="PS50075"/>
    </source>
</evidence>
<sequence length="91" mass="9780">MTLSEHPSSGFTLADLLRLLSESAGVPEGIDLEADDVVDTPFYRLGYDSLALLQVTGRLKREYGLMLPDTIVADAPTPRALLTVIAHARAA</sequence>
<dbReference type="InterPro" id="IPR020806">
    <property type="entry name" value="PKS_PP-bd"/>
</dbReference>
<dbReference type="SMART" id="SM00823">
    <property type="entry name" value="PKS_PP"/>
    <property type="match status" value="1"/>
</dbReference>
<proteinExistence type="predicted"/>
<keyword evidence="5" id="KW-1185">Reference proteome</keyword>
<dbReference type="Proteomes" id="UP001241926">
    <property type="component" value="Unassembled WGS sequence"/>
</dbReference>
<feature type="domain" description="Carrier" evidence="3">
    <location>
        <begin position="10"/>
        <end position="89"/>
    </location>
</feature>
<reference evidence="4 5" key="1">
    <citation type="submission" date="2023-05" db="EMBL/GenBank/DDBJ databases">
        <title>Streptomyces fuscus sp. nov., a brown-black pigment producing actinomyces isolated from dry sand of Sea duck farm.</title>
        <authorList>
            <person name="Xie J."/>
            <person name="Shen N."/>
        </authorList>
    </citation>
    <scope>NUCLEOTIDE SEQUENCE [LARGE SCALE GENOMIC DNA]</scope>
    <source>
        <strain evidence="4 5">GXMU-J15</strain>
    </source>
</reference>
<dbReference type="Gene3D" id="1.10.1200.10">
    <property type="entry name" value="ACP-like"/>
    <property type="match status" value="1"/>
</dbReference>
<dbReference type="Pfam" id="PF00550">
    <property type="entry name" value="PP-binding"/>
    <property type="match status" value="1"/>
</dbReference>
<evidence type="ECO:0000256" key="2">
    <source>
        <dbReference type="ARBA" id="ARBA00022553"/>
    </source>
</evidence>
<gene>
    <name evidence="4" type="ORF">QNN03_17735</name>
</gene>